<feature type="region of interest" description="Disordered" evidence="1">
    <location>
        <begin position="1"/>
        <end position="20"/>
    </location>
</feature>
<feature type="region of interest" description="Disordered" evidence="1">
    <location>
        <begin position="38"/>
        <end position="65"/>
    </location>
</feature>
<accession>A0ABD0Q1B2</accession>
<organism evidence="2 3">
    <name type="scientific">Cirrhinus mrigala</name>
    <name type="common">Mrigala</name>
    <dbReference type="NCBI Taxonomy" id="683832"/>
    <lineage>
        <taxon>Eukaryota</taxon>
        <taxon>Metazoa</taxon>
        <taxon>Chordata</taxon>
        <taxon>Craniata</taxon>
        <taxon>Vertebrata</taxon>
        <taxon>Euteleostomi</taxon>
        <taxon>Actinopterygii</taxon>
        <taxon>Neopterygii</taxon>
        <taxon>Teleostei</taxon>
        <taxon>Ostariophysi</taxon>
        <taxon>Cypriniformes</taxon>
        <taxon>Cyprinidae</taxon>
        <taxon>Labeoninae</taxon>
        <taxon>Labeonini</taxon>
        <taxon>Cirrhinus</taxon>
    </lineage>
</organism>
<reference evidence="2 3" key="1">
    <citation type="submission" date="2024-05" db="EMBL/GenBank/DDBJ databases">
        <title>Genome sequencing and assembly of Indian major carp, Cirrhinus mrigala (Hamilton, 1822).</title>
        <authorList>
            <person name="Mohindra V."/>
            <person name="Chowdhury L.M."/>
            <person name="Lal K."/>
            <person name="Jena J.K."/>
        </authorList>
    </citation>
    <scope>NUCLEOTIDE SEQUENCE [LARGE SCALE GENOMIC DNA]</scope>
    <source>
        <strain evidence="2">CM1030</strain>
        <tissue evidence="2">Blood</tissue>
    </source>
</reference>
<gene>
    <name evidence="2" type="ORF">M9458_025434</name>
</gene>
<evidence type="ECO:0000256" key="1">
    <source>
        <dbReference type="SAM" id="MobiDB-lite"/>
    </source>
</evidence>
<comment type="caution">
    <text evidence="2">The sequence shown here is derived from an EMBL/GenBank/DDBJ whole genome shotgun (WGS) entry which is preliminary data.</text>
</comment>
<proteinExistence type="predicted"/>
<feature type="non-terminal residue" evidence="2">
    <location>
        <position position="65"/>
    </location>
</feature>
<evidence type="ECO:0000313" key="2">
    <source>
        <dbReference type="EMBL" id="KAL0179992.1"/>
    </source>
</evidence>
<sequence length="65" mass="7495">RSDPTAYIKSSRKARHSPAVAATRGFTRRHHHIRIHAAPPGCSRWPQRRGIHPAGQRSISWHHYQ</sequence>
<dbReference type="AlphaFoldDB" id="A0ABD0Q1B2"/>
<feature type="non-terminal residue" evidence="2">
    <location>
        <position position="1"/>
    </location>
</feature>
<dbReference type="EMBL" id="JAMKFB020000012">
    <property type="protein sequence ID" value="KAL0179992.1"/>
    <property type="molecule type" value="Genomic_DNA"/>
</dbReference>
<keyword evidence="3" id="KW-1185">Reference proteome</keyword>
<evidence type="ECO:0000313" key="3">
    <source>
        <dbReference type="Proteomes" id="UP001529510"/>
    </source>
</evidence>
<name>A0ABD0Q1B2_CIRMR</name>
<protein>
    <submittedName>
        <fullName evidence="2">Uncharacterized protein</fullName>
    </submittedName>
</protein>
<dbReference type="Proteomes" id="UP001529510">
    <property type="component" value="Unassembled WGS sequence"/>
</dbReference>